<dbReference type="SUPFAM" id="SSF161098">
    <property type="entry name" value="MetI-like"/>
    <property type="match status" value="2"/>
</dbReference>
<dbReference type="Proteomes" id="UP000266305">
    <property type="component" value="Unassembled WGS sequence"/>
</dbReference>
<dbReference type="InterPro" id="IPR000515">
    <property type="entry name" value="MetI-like"/>
</dbReference>
<dbReference type="Gene3D" id="1.10.3720.10">
    <property type="entry name" value="MetI-like"/>
    <property type="match status" value="2"/>
</dbReference>
<dbReference type="GO" id="GO:0005886">
    <property type="term" value="C:plasma membrane"/>
    <property type="evidence" value="ECO:0007669"/>
    <property type="project" value="UniProtKB-SubCell"/>
</dbReference>
<dbReference type="GO" id="GO:0055085">
    <property type="term" value="P:transmembrane transport"/>
    <property type="evidence" value="ECO:0007669"/>
    <property type="project" value="InterPro"/>
</dbReference>
<feature type="transmembrane region" description="Helical" evidence="7">
    <location>
        <begin position="529"/>
        <end position="553"/>
    </location>
</feature>
<sequence>MNQRAGGLLRQAPRITLALMLAPVAAGLAGTIAPAFGLEGGPDLEAFRALTAWPGLGASVRLSLVTGFVATALALALTLLILALLPGGRLFEALLRLLSPLLAVPHAAVALGLAFLIAPSGWIARALSPWATGWQAPPDLLTLNDPAGLALIGGLVAKEVPFLLLMSLAALPQTDAPRRLMLAESLGYGRAAGWVFGVLPALYAQIRLPCYAVLAYSMTAVEMAMILGPTRPPTLAVQIALWMADPALAERGRGAAAALLQLALVLGALGLWRSGEILGRRLLLRAAAGGWRAPALDRVLRPLTLGGTALALAAVMLGLAGLGLWSVAGLWTFPDALPQTVSLRVWQEAAPSLARHAALTLGIAAAVAMAALVLTLACLEAEARHGLSPSPRAMAALYLPLIVPQVAFLPGLQVAALSLGLDGTPLAVAAAHLVFVLPYVFLSLSAPWRAWDPRIGTVGAALGASPGRIFWRLRLPMLLRPVLTAVAVGMAVSVGQYLPTLLIGGGRVSTLTTEAVALSSGGNRRIVGAYALLQMILPAAAFAGALVLPALLFRRRRGLRLA</sequence>
<evidence type="ECO:0000256" key="3">
    <source>
        <dbReference type="ARBA" id="ARBA00022475"/>
    </source>
</evidence>
<keyword evidence="3" id="KW-1003">Cell membrane</keyword>
<keyword evidence="4 7" id="KW-0812">Transmembrane</keyword>
<feature type="transmembrane region" description="Helical" evidence="7">
    <location>
        <begin position="61"/>
        <end position="85"/>
    </location>
</feature>
<feature type="transmembrane region" description="Helical" evidence="7">
    <location>
        <begin position="397"/>
        <end position="420"/>
    </location>
</feature>
<dbReference type="AlphaFoldDB" id="A0AAX1UN81"/>
<evidence type="ECO:0000256" key="1">
    <source>
        <dbReference type="ARBA" id="ARBA00004651"/>
    </source>
</evidence>
<evidence type="ECO:0000313" key="9">
    <source>
        <dbReference type="EMBL" id="RHZ96570.1"/>
    </source>
</evidence>
<feature type="transmembrane region" description="Helical" evidence="7">
    <location>
        <begin position="308"/>
        <end position="333"/>
    </location>
</feature>
<organism evidence="9 10">
    <name type="scientific">Cereibacter sphaeroides</name>
    <name type="common">Rhodobacter sphaeroides</name>
    <dbReference type="NCBI Taxonomy" id="1063"/>
    <lineage>
        <taxon>Bacteria</taxon>
        <taxon>Pseudomonadati</taxon>
        <taxon>Pseudomonadota</taxon>
        <taxon>Alphaproteobacteria</taxon>
        <taxon>Rhodobacterales</taxon>
        <taxon>Paracoccaceae</taxon>
        <taxon>Cereibacter</taxon>
    </lineage>
</organism>
<reference evidence="9 10" key="1">
    <citation type="submission" date="2018-08" db="EMBL/GenBank/DDBJ databases">
        <title>Draft genome sequence of Rhodobacter sphaeroides FY.</title>
        <authorList>
            <person name="Rayyan A."/>
            <person name="Meyer T.E."/>
            <person name="Kyndt J.A."/>
        </authorList>
    </citation>
    <scope>NUCLEOTIDE SEQUENCE [LARGE SCALE GENOMIC DNA]</scope>
    <source>
        <strain evidence="9 10">FY</strain>
    </source>
</reference>
<dbReference type="EMBL" id="QWGP01000005">
    <property type="protein sequence ID" value="RHZ96570.1"/>
    <property type="molecule type" value="Genomic_DNA"/>
</dbReference>
<dbReference type="InterPro" id="IPR035906">
    <property type="entry name" value="MetI-like_sf"/>
</dbReference>
<feature type="transmembrane region" description="Helical" evidence="7">
    <location>
        <begin position="147"/>
        <end position="171"/>
    </location>
</feature>
<accession>A0AAX1UN81</accession>
<feature type="transmembrane region" description="Helical" evidence="7">
    <location>
        <begin position="97"/>
        <end position="118"/>
    </location>
</feature>
<name>A0AAX1UN81_CERSP</name>
<evidence type="ECO:0000256" key="2">
    <source>
        <dbReference type="ARBA" id="ARBA00022448"/>
    </source>
</evidence>
<dbReference type="RefSeq" id="WP_118999765.1">
    <property type="nucleotide sequence ID" value="NZ_QWGP01000005.1"/>
</dbReference>
<evidence type="ECO:0000313" key="10">
    <source>
        <dbReference type="Proteomes" id="UP000266305"/>
    </source>
</evidence>
<feature type="domain" description="ABC transmembrane type-1" evidence="8">
    <location>
        <begin position="56"/>
        <end position="272"/>
    </location>
</feature>
<keyword evidence="2" id="KW-0813">Transport</keyword>
<proteinExistence type="predicted"/>
<comment type="caution">
    <text evidence="9">The sequence shown here is derived from an EMBL/GenBank/DDBJ whole genome shotgun (WGS) entry which is preliminary data.</text>
</comment>
<gene>
    <name evidence="9" type="ORF">D1114_07635</name>
</gene>
<evidence type="ECO:0000256" key="6">
    <source>
        <dbReference type="ARBA" id="ARBA00023136"/>
    </source>
</evidence>
<evidence type="ECO:0000256" key="7">
    <source>
        <dbReference type="SAM" id="Phobius"/>
    </source>
</evidence>
<feature type="transmembrane region" description="Helical" evidence="7">
    <location>
        <begin position="426"/>
        <end position="444"/>
    </location>
</feature>
<dbReference type="PANTHER" id="PTHR30183:SF6">
    <property type="entry name" value="INNER MEMBRANE ABC TRANSPORTER PERMEASE PROTEIN YNJC"/>
    <property type="match status" value="1"/>
</dbReference>
<feature type="transmembrane region" description="Helical" evidence="7">
    <location>
        <begin position="353"/>
        <end position="376"/>
    </location>
</feature>
<feature type="domain" description="ABC transmembrane type-1" evidence="8">
    <location>
        <begin position="357"/>
        <end position="548"/>
    </location>
</feature>
<feature type="transmembrane region" description="Helical" evidence="7">
    <location>
        <begin position="478"/>
        <end position="498"/>
    </location>
</feature>
<evidence type="ECO:0000259" key="8">
    <source>
        <dbReference type="PROSITE" id="PS50928"/>
    </source>
</evidence>
<dbReference type="CDD" id="cd06261">
    <property type="entry name" value="TM_PBP2"/>
    <property type="match status" value="1"/>
</dbReference>
<dbReference type="PROSITE" id="PS50928">
    <property type="entry name" value="ABC_TM1"/>
    <property type="match status" value="2"/>
</dbReference>
<keyword evidence="5 7" id="KW-1133">Transmembrane helix</keyword>
<protein>
    <submittedName>
        <fullName evidence="9">ABC transporter permease subunit</fullName>
    </submittedName>
</protein>
<evidence type="ECO:0000256" key="4">
    <source>
        <dbReference type="ARBA" id="ARBA00022692"/>
    </source>
</evidence>
<keyword evidence="6 7" id="KW-0472">Membrane</keyword>
<comment type="subcellular location">
    <subcellularLocation>
        <location evidence="1">Cell membrane</location>
        <topology evidence="1">Multi-pass membrane protein</topology>
    </subcellularLocation>
</comment>
<evidence type="ECO:0000256" key="5">
    <source>
        <dbReference type="ARBA" id="ARBA00022989"/>
    </source>
</evidence>
<dbReference type="PANTHER" id="PTHR30183">
    <property type="entry name" value="MOLYBDENUM TRANSPORT SYSTEM PERMEASE PROTEIN MODB"/>
    <property type="match status" value="1"/>
</dbReference>